<dbReference type="PROSITE" id="PS50928">
    <property type="entry name" value="ABC_TM1"/>
    <property type="match status" value="1"/>
</dbReference>
<dbReference type="InterPro" id="IPR035906">
    <property type="entry name" value="MetI-like_sf"/>
</dbReference>
<dbReference type="Pfam" id="PF00528">
    <property type="entry name" value="BPD_transp_1"/>
    <property type="match status" value="1"/>
</dbReference>
<gene>
    <name evidence="8" type="ORF">CCAX7_22760</name>
</gene>
<feature type="transmembrane region" description="Helical" evidence="7">
    <location>
        <begin position="175"/>
        <end position="198"/>
    </location>
</feature>
<dbReference type="Proteomes" id="UP000287394">
    <property type="component" value="Chromosome"/>
</dbReference>
<feature type="transmembrane region" description="Helical" evidence="7">
    <location>
        <begin position="26"/>
        <end position="49"/>
    </location>
</feature>
<protein>
    <submittedName>
        <fullName evidence="8">Sugar ABC transporter permease</fullName>
    </submittedName>
</protein>
<organism evidence="8 9">
    <name type="scientific">Capsulimonas corticalis</name>
    <dbReference type="NCBI Taxonomy" id="2219043"/>
    <lineage>
        <taxon>Bacteria</taxon>
        <taxon>Bacillati</taxon>
        <taxon>Armatimonadota</taxon>
        <taxon>Armatimonadia</taxon>
        <taxon>Capsulimonadales</taxon>
        <taxon>Capsulimonadaceae</taxon>
        <taxon>Capsulimonas</taxon>
    </lineage>
</organism>
<keyword evidence="4 7" id="KW-0812">Transmembrane</keyword>
<dbReference type="SUPFAM" id="SSF161098">
    <property type="entry name" value="MetI-like"/>
    <property type="match status" value="1"/>
</dbReference>
<evidence type="ECO:0000256" key="2">
    <source>
        <dbReference type="ARBA" id="ARBA00022448"/>
    </source>
</evidence>
<dbReference type="PANTHER" id="PTHR30193:SF37">
    <property type="entry name" value="INNER MEMBRANE ABC TRANSPORTER PERMEASE PROTEIN YCJO"/>
    <property type="match status" value="1"/>
</dbReference>
<dbReference type="EMBL" id="AP025739">
    <property type="protein sequence ID" value="BDI30225.1"/>
    <property type="molecule type" value="Genomic_DNA"/>
</dbReference>
<keyword evidence="2 7" id="KW-0813">Transport</keyword>
<sequence>MAVTAPLSKIKTAAPARPRPKPGANLAFWAFVAPSLIGLIVFTLVPIGWGFLLSLSHAQNTIHPGHYVGLRNYTDMLTDEAFLRSLVTMVLYSLFIVPLTWGMSLGLALLVDKAGWGKSFWRTVFFIPSAVSYVVASLIWRISLFNGLSFGFANHLLAPFGIHPIAWVGTVDPPWYWLVLVTVRLWLQVGFYMIIFIAGLQEIPKSLYEAAAVDGAAPGWQTLRYITLPQLRNTSFSVLMLNLIAAFQAFDEFYNILGGGGQSAGNASLARPPLVYLYSTALGDQDFGRGAAGAFILTALICAVTLIPGKLFGLGRADK</sequence>
<evidence type="ECO:0000313" key="9">
    <source>
        <dbReference type="Proteomes" id="UP000287394"/>
    </source>
</evidence>
<feature type="transmembrane region" description="Helical" evidence="7">
    <location>
        <begin position="123"/>
        <end position="142"/>
    </location>
</feature>
<keyword evidence="5 7" id="KW-1133">Transmembrane helix</keyword>
<evidence type="ECO:0000256" key="7">
    <source>
        <dbReference type="RuleBase" id="RU363032"/>
    </source>
</evidence>
<evidence type="ECO:0000256" key="3">
    <source>
        <dbReference type="ARBA" id="ARBA00022475"/>
    </source>
</evidence>
<dbReference type="InterPro" id="IPR051393">
    <property type="entry name" value="ABC_transporter_permease"/>
</dbReference>
<reference evidence="8 9" key="1">
    <citation type="journal article" date="2019" name="Int. J. Syst. Evol. Microbiol.">
        <title>Capsulimonas corticalis gen. nov., sp. nov., an aerobic capsulated bacterium, of a novel bacterial order, Capsulimonadales ord. nov., of the class Armatimonadia of the phylum Armatimonadetes.</title>
        <authorList>
            <person name="Li J."/>
            <person name="Kudo C."/>
            <person name="Tonouchi A."/>
        </authorList>
    </citation>
    <scope>NUCLEOTIDE SEQUENCE [LARGE SCALE GENOMIC DNA]</scope>
    <source>
        <strain evidence="8 9">AX-7</strain>
    </source>
</reference>
<evidence type="ECO:0000256" key="4">
    <source>
        <dbReference type="ARBA" id="ARBA00022692"/>
    </source>
</evidence>
<accession>A0A402CUZ5</accession>
<evidence type="ECO:0000256" key="6">
    <source>
        <dbReference type="ARBA" id="ARBA00023136"/>
    </source>
</evidence>
<dbReference type="RefSeq" id="WP_119321197.1">
    <property type="nucleotide sequence ID" value="NZ_AP025739.1"/>
</dbReference>
<evidence type="ECO:0000313" key="8">
    <source>
        <dbReference type="EMBL" id="BDI30225.1"/>
    </source>
</evidence>
<dbReference type="PANTHER" id="PTHR30193">
    <property type="entry name" value="ABC TRANSPORTER PERMEASE PROTEIN"/>
    <property type="match status" value="1"/>
</dbReference>
<dbReference type="OrthoDB" id="9780883at2"/>
<feature type="transmembrane region" description="Helical" evidence="7">
    <location>
        <begin position="231"/>
        <end position="250"/>
    </location>
</feature>
<evidence type="ECO:0000256" key="5">
    <source>
        <dbReference type="ARBA" id="ARBA00022989"/>
    </source>
</evidence>
<dbReference type="GO" id="GO:0005886">
    <property type="term" value="C:plasma membrane"/>
    <property type="evidence" value="ECO:0007669"/>
    <property type="project" value="UniProtKB-SubCell"/>
</dbReference>
<evidence type="ECO:0000256" key="1">
    <source>
        <dbReference type="ARBA" id="ARBA00004651"/>
    </source>
</evidence>
<name>A0A402CUZ5_9BACT</name>
<dbReference type="CDD" id="cd06261">
    <property type="entry name" value="TM_PBP2"/>
    <property type="match status" value="1"/>
</dbReference>
<dbReference type="AlphaFoldDB" id="A0A402CUZ5"/>
<keyword evidence="6 7" id="KW-0472">Membrane</keyword>
<keyword evidence="9" id="KW-1185">Reference proteome</keyword>
<feature type="transmembrane region" description="Helical" evidence="7">
    <location>
        <begin position="89"/>
        <end position="111"/>
    </location>
</feature>
<dbReference type="GO" id="GO:0055085">
    <property type="term" value="P:transmembrane transport"/>
    <property type="evidence" value="ECO:0007669"/>
    <property type="project" value="InterPro"/>
</dbReference>
<proteinExistence type="inferred from homology"/>
<dbReference type="InterPro" id="IPR000515">
    <property type="entry name" value="MetI-like"/>
</dbReference>
<dbReference type="Gene3D" id="1.10.3720.10">
    <property type="entry name" value="MetI-like"/>
    <property type="match status" value="1"/>
</dbReference>
<dbReference type="KEGG" id="ccot:CCAX7_22760"/>
<keyword evidence="3" id="KW-1003">Cell membrane</keyword>
<comment type="subcellular location">
    <subcellularLocation>
        <location evidence="1 7">Cell membrane</location>
        <topology evidence="1 7">Multi-pass membrane protein</topology>
    </subcellularLocation>
</comment>
<comment type="similarity">
    <text evidence="7">Belongs to the binding-protein-dependent transport system permease family.</text>
</comment>
<feature type="transmembrane region" description="Helical" evidence="7">
    <location>
        <begin position="291"/>
        <end position="313"/>
    </location>
</feature>